<evidence type="ECO:0000313" key="2">
    <source>
        <dbReference type="Proteomes" id="UP001549366"/>
    </source>
</evidence>
<accession>A0ABV2SHR3</accession>
<dbReference type="EMBL" id="JBEWTB010000002">
    <property type="protein sequence ID" value="MET4756904.1"/>
    <property type="molecule type" value="Genomic_DNA"/>
</dbReference>
<dbReference type="RefSeq" id="WP_354011185.1">
    <property type="nucleotide sequence ID" value="NZ_JBEWTA010000001.1"/>
</dbReference>
<sequence>MNEMENAQLLLTFARDFFRGSLKSSNKTYSEYYGAATSSRKQRRIENHDKAGYAIGALRAHEHASQKMKSLLATDREQRAGNCNEYATVALRQGVSLKIPDIWFAENDMHTFIMLAEDLPPSMILNDFHYRVDSNAWVCDPWCNLFCEIHAFPMMIMERAGKWEMQGKEIYSGSDTIAALATHWAQRLLKTKIYFDRMTDNTGRPTDFYKKYHTLSWSTKVSRWWHSR</sequence>
<organism evidence="1 2">
    <name type="scientific">Endozoicomonas lisbonensis</name>
    <dbReference type="NCBI Taxonomy" id="3120522"/>
    <lineage>
        <taxon>Bacteria</taxon>
        <taxon>Pseudomonadati</taxon>
        <taxon>Pseudomonadota</taxon>
        <taxon>Gammaproteobacteria</taxon>
        <taxon>Oceanospirillales</taxon>
        <taxon>Endozoicomonadaceae</taxon>
        <taxon>Endozoicomonas</taxon>
    </lineage>
</organism>
<comment type="caution">
    <text evidence="1">The sequence shown here is derived from an EMBL/GenBank/DDBJ whole genome shotgun (WGS) entry which is preliminary data.</text>
</comment>
<protein>
    <submittedName>
        <fullName evidence="1">Uncharacterized protein</fullName>
    </submittedName>
</protein>
<reference evidence="1 2" key="1">
    <citation type="submission" date="2024-06" db="EMBL/GenBank/DDBJ databases">
        <title>Genomic Encyclopedia of Type Strains, Phase V (KMG-V): Genome sequencing to study the core and pangenomes of soil and plant-associated prokaryotes.</title>
        <authorList>
            <person name="Whitman W."/>
        </authorList>
    </citation>
    <scope>NUCLEOTIDE SEQUENCE [LARGE SCALE GENOMIC DNA]</scope>
    <source>
        <strain evidence="1 2">NE40</strain>
    </source>
</reference>
<evidence type="ECO:0000313" key="1">
    <source>
        <dbReference type="EMBL" id="MET4756904.1"/>
    </source>
</evidence>
<name>A0ABV2SHR3_9GAMM</name>
<gene>
    <name evidence="1" type="ORF">V5J35_002096</name>
</gene>
<keyword evidence="2" id="KW-1185">Reference proteome</keyword>
<proteinExistence type="predicted"/>
<dbReference type="Proteomes" id="UP001549366">
    <property type="component" value="Unassembled WGS sequence"/>
</dbReference>